<dbReference type="Gene3D" id="3.40.1190.20">
    <property type="match status" value="1"/>
</dbReference>
<dbReference type="EMBL" id="MWQY01000010">
    <property type="protein sequence ID" value="ORC35060.1"/>
    <property type="molecule type" value="Genomic_DNA"/>
</dbReference>
<dbReference type="PANTHER" id="PTHR46566:SF2">
    <property type="entry name" value="ATP-DEPENDENT 6-PHOSPHOFRUCTOKINASE ISOZYME 2"/>
    <property type="match status" value="1"/>
</dbReference>
<proteinExistence type="inferred from homology"/>
<dbReference type="OrthoDB" id="357193at2"/>
<dbReference type="Pfam" id="PF00294">
    <property type="entry name" value="PfkB"/>
    <property type="match status" value="1"/>
</dbReference>
<dbReference type="GO" id="GO:0005975">
    <property type="term" value="P:carbohydrate metabolic process"/>
    <property type="evidence" value="ECO:0007669"/>
    <property type="project" value="InterPro"/>
</dbReference>
<feature type="domain" description="Carbohydrate kinase PfkB" evidence="7">
    <location>
        <begin position="26"/>
        <end position="296"/>
    </location>
</feature>
<evidence type="ECO:0000256" key="4">
    <source>
        <dbReference type="ARBA" id="ARBA00022777"/>
    </source>
</evidence>
<comment type="caution">
    <text evidence="8">The sequence shown here is derived from an EMBL/GenBank/DDBJ whole genome shotgun (WGS) entry which is preliminary data.</text>
</comment>
<keyword evidence="9" id="KW-1185">Reference proteome</keyword>
<keyword evidence="3" id="KW-0547">Nucleotide-binding</keyword>
<evidence type="ECO:0000256" key="6">
    <source>
        <dbReference type="PIRNR" id="PIRNR000535"/>
    </source>
</evidence>
<evidence type="ECO:0000256" key="3">
    <source>
        <dbReference type="ARBA" id="ARBA00022741"/>
    </source>
</evidence>
<dbReference type="RefSeq" id="WP_083050508.1">
    <property type="nucleotide sequence ID" value="NZ_MWQY01000010.1"/>
</dbReference>
<evidence type="ECO:0000313" key="9">
    <source>
        <dbReference type="Proteomes" id="UP000192343"/>
    </source>
</evidence>
<evidence type="ECO:0000256" key="1">
    <source>
        <dbReference type="ARBA" id="ARBA00010688"/>
    </source>
</evidence>
<dbReference type="Proteomes" id="UP000192343">
    <property type="component" value="Unassembled WGS sequence"/>
</dbReference>
<keyword evidence="2 6" id="KW-0808">Transferase</keyword>
<dbReference type="InterPro" id="IPR011611">
    <property type="entry name" value="PfkB_dom"/>
</dbReference>
<protein>
    <recommendedName>
        <fullName evidence="7">Carbohydrate kinase PfkB domain-containing protein</fullName>
    </recommendedName>
</protein>
<evidence type="ECO:0000256" key="5">
    <source>
        <dbReference type="ARBA" id="ARBA00022840"/>
    </source>
</evidence>
<evidence type="ECO:0000259" key="7">
    <source>
        <dbReference type="Pfam" id="PF00294"/>
    </source>
</evidence>
<accession>A0A1Y1RXF9</accession>
<dbReference type="InterPro" id="IPR017583">
    <property type="entry name" value="Tagatose/fructose_Pkinase"/>
</dbReference>
<keyword evidence="5" id="KW-0067">ATP-binding</keyword>
<gene>
    <name evidence="8" type="ORF">B4O97_09995</name>
</gene>
<dbReference type="GO" id="GO:0005524">
    <property type="term" value="F:ATP binding"/>
    <property type="evidence" value="ECO:0007669"/>
    <property type="project" value="UniProtKB-KW"/>
</dbReference>
<dbReference type="InterPro" id="IPR029056">
    <property type="entry name" value="Ribokinase-like"/>
</dbReference>
<dbReference type="PIRSF" id="PIRSF000535">
    <property type="entry name" value="1PFK/6PFK/LacC"/>
    <property type="match status" value="1"/>
</dbReference>
<dbReference type="AlphaFoldDB" id="A0A1Y1RXF9"/>
<organism evidence="8 9">
    <name type="scientific">Marispirochaeta aestuarii</name>
    <dbReference type="NCBI Taxonomy" id="1963862"/>
    <lineage>
        <taxon>Bacteria</taxon>
        <taxon>Pseudomonadati</taxon>
        <taxon>Spirochaetota</taxon>
        <taxon>Spirochaetia</taxon>
        <taxon>Spirochaetales</taxon>
        <taxon>Spirochaetaceae</taxon>
        <taxon>Marispirochaeta</taxon>
    </lineage>
</organism>
<dbReference type="GO" id="GO:0016301">
    <property type="term" value="F:kinase activity"/>
    <property type="evidence" value="ECO:0007669"/>
    <property type="project" value="UniProtKB-KW"/>
</dbReference>
<comment type="similarity">
    <text evidence="1">Belongs to the carbohydrate kinase PfkB family.</text>
</comment>
<dbReference type="STRING" id="1963862.B4O97_09995"/>
<sequence length="306" mass="33408">MPHKRFLAVSLNPVMQRTLLFESWKENRVNRTHTHFLHASGKGVNVARVLTQLEDEVVHLTHAGGEDRERFLAMCREDGLILAAVESASQIRTCVTLLSREKGSTTELIADAGPVGPDTDSMVREEFAKRIMDCDFLIISGTKAPGYSGDLYPWMVKKASALGVYSVLDIKGADLRACLPFGPGLIKPNLSEFCATFLPELAVEEHEEDDKVLEYAVEEMKRIHREYGSLTVLTLGARGALGWDGKELIRQPARQITPVNTIGCGDAFTAGLSHSLAKDEGFARALETARDCAAANAGFIKPGVIA</sequence>
<dbReference type="SUPFAM" id="SSF53613">
    <property type="entry name" value="Ribokinase-like"/>
    <property type="match status" value="1"/>
</dbReference>
<name>A0A1Y1RXF9_9SPIO</name>
<reference evidence="8 9" key="1">
    <citation type="submission" date="2017-03" db="EMBL/GenBank/DDBJ databases">
        <title>Draft Genome sequence of Marispirochaeta sp. strain JC444.</title>
        <authorList>
            <person name="Shivani Y."/>
            <person name="Subhash Y."/>
            <person name="Sasikala C."/>
            <person name="Ramana C."/>
        </authorList>
    </citation>
    <scope>NUCLEOTIDE SEQUENCE [LARGE SCALE GENOMIC DNA]</scope>
    <source>
        <strain evidence="8 9">JC444</strain>
    </source>
</reference>
<evidence type="ECO:0000313" key="8">
    <source>
        <dbReference type="EMBL" id="ORC35060.1"/>
    </source>
</evidence>
<keyword evidence="4" id="KW-0418">Kinase</keyword>
<evidence type="ECO:0000256" key="2">
    <source>
        <dbReference type="ARBA" id="ARBA00022679"/>
    </source>
</evidence>
<dbReference type="PANTHER" id="PTHR46566">
    <property type="entry name" value="1-PHOSPHOFRUCTOKINASE-RELATED"/>
    <property type="match status" value="1"/>
</dbReference>
<dbReference type="GO" id="GO:0016773">
    <property type="term" value="F:phosphotransferase activity, alcohol group as acceptor"/>
    <property type="evidence" value="ECO:0007669"/>
    <property type="project" value="InterPro"/>
</dbReference>